<feature type="domain" description="Imm33-like" evidence="1">
    <location>
        <begin position="7"/>
        <end position="109"/>
    </location>
</feature>
<dbReference type="EMBL" id="FWWW01000011">
    <property type="protein sequence ID" value="SMB79796.1"/>
    <property type="molecule type" value="Genomic_DNA"/>
</dbReference>
<name>A0A1W1UFD3_9BACT</name>
<organism evidence="2 3">
    <name type="scientific">Hymenobacter roseosalivarius DSM 11622</name>
    <dbReference type="NCBI Taxonomy" id="645990"/>
    <lineage>
        <taxon>Bacteria</taxon>
        <taxon>Pseudomonadati</taxon>
        <taxon>Bacteroidota</taxon>
        <taxon>Cytophagia</taxon>
        <taxon>Cytophagales</taxon>
        <taxon>Hymenobacteraceae</taxon>
        <taxon>Hymenobacter</taxon>
    </lineage>
</organism>
<sequence>MNTVTAQIALCQQYGAAYVPSNEQLKVGLSRSVAEGVRPIHGVRYAPEADTTGWYIWAGEFSLADDFFQPVHLAHLTAWAPQVQPYLGLGPGWRFILDPEEDYVDVWFDDSLGVLT</sequence>
<dbReference type="Pfam" id="PF24719">
    <property type="entry name" value="Imm33-like"/>
    <property type="match status" value="1"/>
</dbReference>
<dbReference type="STRING" id="645990.SAMN00120144_4225"/>
<dbReference type="AlphaFoldDB" id="A0A1W1UFD3"/>
<gene>
    <name evidence="2" type="ORF">SAMN00120144_4225</name>
</gene>
<accession>A0A1W1UFD3</accession>
<evidence type="ECO:0000313" key="2">
    <source>
        <dbReference type="EMBL" id="SMB79796.1"/>
    </source>
</evidence>
<proteinExistence type="predicted"/>
<reference evidence="2 3" key="1">
    <citation type="submission" date="2017-04" db="EMBL/GenBank/DDBJ databases">
        <authorList>
            <person name="Afonso C.L."/>
            <person name="Miller P.J."/>
            <person name="Scott M.A."/>
            <person name="Spackman E."/>
            <person name="Goraichik I."/>
            <person name="Dimitrov K.M."/>
            <person name="Suarez D.L."/>
            <person name="Swayne D.E."/>
        </authorList>
    </citation>
    <scope>NUCLEOTIDE SEQUENCE [LARGE SCALE GENOMIC DNA]</scope>
    <source>
        <strain evidence="2 3">DSM 11622</strain>
    </source>
</reference>
<evidence type="ECO:0000259" key="1">
    <source>
        <dbReference type="Pfam" id="PF24719"/>
    </source>
</evidence>
<dbReference type="InterPro" id="IPR056509">
    <property type="entry name" value="Imm33-like"/>
</dbReference>
<dbReference type="RefSeq" id="WP_084443144.1">
    <property type="nucleotide sequence ID" value="NZ_FWWW01000011.1"/>
</dbReference>
<keyword evidence="3" id="KW-1185">Reference proteome</keyword>
<evidence type="ECO:0000313" key="3">
    <source>
        <dbReference type="Proteomes" id="UP000192266"/>
    </source>
</evidence>
<protein>
    <recommendedName>
        <fullName evidence="1">Imm33-like domain-containing protein</fullName>
    </recommendedName>
</protein>
<dbReference type="Proteomes" id="UP000192266">
    <property type="component" value="Unassembled WGS sequence"/>
</dbReference>
<dbReference type="OrthoDB" id="7063432at2"/>